<evidence type="ECO:0000313" key="2">
    <source>
        <dbReference type="EMBL" id="QJH95380.1"/>
    </source>
</evidence>
<reference evidence="2" key="1">
    <citation type="submission" date="2020-03" db="EMBL/GenBank/DDBJ databases">
        <title>The deep terrestrial virosphere.</title>
        <authorList>
            <person name="Holmfeldt K."/>
            <person name="Nilsson E."/>
            <person name="Simone D."/>
            <person name="Lopez-Fernandez M."/>
            <person name="Wu X."/>
            <person name="de Brujin I."/>
            <person name="Lundin D."/>
            <person name="Andersson A."/>
            <person name="Bertilsson S."/>
            <person name="Dopson M."/>
        </authorList>
    </citation>
    <scope>NUCLEOTIDE SEQUENCE</scope>
    <source>
        <strain evidence="2">TM448B00401</strain>
    </source>
</reference>
<sequence length="89" mass="9448">MAVGAAVLIVATLAYARRSRAGILQAIHPHFSWPLALAAGLVGASQIGEELHLVALEETLELYSYFVLMLGATFLALVPARAAVFSQKN</sequence>
<organism evidence="2">
    <name type="scientific">viral metagenome</name>
    <dbReference type="NCBI Taxonomy" id="1070528"/>
    <lineage>
        <taxon>unclassified sequences</taxon>
        <taxon>metagenomes</taxon>
        <taxon>organismal metagenomes</taxon>
    </lineage>
</organism>
<keyword evidence="1" id="KW-1133">Transmembrane helix</keyword>
<keyword evidence="1" id="KW-0472">Membrane</keyword>
<name>A0A6M3XBW9_9ZZZZ</name>
<feature type="transmembrane region" description="Helical" evidence="1">
    <location>
        <begin position="62"/>
        <end position="84"/>
    </location>
</feature>
<protein>
    <submittedName>
        <fullName evidence="2">Uncharacterized protein</fullName>
    </submittedName>
</protein>
<evidence type="ECO:0000256" key="1">
    <source>
        <dbReference type="SAM" id="Phobius"/>
    </source>
</evidence>
<accession>A0A6M3XBW9</accession>
<dbReference type="AlphaFoldDB" id="A0A6M3XBW9"/>
<dbReference type="EMBL" id="MT144618">
    <property type="protein sequence ID" value="QJH95380.1"/>
    <property type="molecule type" value="Genomic_DNA"/>
</dbReference>
<keyword evidence="1" id="KW-0812">Transmembrane</keyword>
<proteinExistence type="predicted"/>
<gene>
    <name evidence="2" type="ORF">TM448B00401_0033</name>
</gene>